<evidence type="ECO:0000259" key="2">
    <source>
        <dbReference type="Pfam" id="PF05378"/>
    </source>
</evidence>
<dbReference type="GO" id="GO:0005829">
    <property type="term" value="C:cytosol"/>
    <property type="evidence" value="ECO:0007669"/>
    <property type="project" value="TreeGrafter"/>
</dbReference>
<keyword evidence="4" id="KW-1185">Reference proteome</keyword>
<evidence type="ECO:0000259" key="1">
    <source>
        <dbReference type="Pfam" id="PF01968"/>
    </source>
</evidence>
<dbReference type="AlphaFoldDB" id="A0A4P8L4I9"/>
<dbReference type="InterPro" id="IPR002821">
    <property type="entry name" value="Hydantoinase_A"/>
</dbReference>
<feature type="domain" description="Hydantoinase/oxoprolinase N-terminal" evidence="2">
    <location>
        <begin position="3"/>
        <end position="156"/>
    </location>
</feature>
<protein>
    <submittedName>
        <fullName evidence="3">Hydantoinase/oxoprolinase family protein</fullName>
    </submittedName>
</protein>
<evidence type="ECO:0000313" key="4">
    <source>
        <dbReference type="Proteomes" id="UP000298602"/>
    </source>
</evidence>
<dbReference type="PANTHER" id="PTHR11365">
    <property type="entry name" value="5-OXOPROLINASE RELATED"/>
    <property type="match status" value="1"/>
</dbReference>
<gene>
    <name evidence="3" type="ORF">FDQ92_12030</name>
</gene>
<dbReference type="GO" id="GO:0006749">
    <property type="term" value="P:glutathione metabolic process"/>
    <property type="evidence" value="ECO:0007669"/>
    <property type="project" value="TreeGrafter"/>
</dbReference>
<evidence type="ECO:0000313" key="3">
    <source>
        <dbReference type="EMBL" id="QCQ22839.1"/>
    </source>
</evidence>
<dbReference type="InterPro" id="IPR045079">
    <property type="entry name" value="Oxoprolinase-like"/>
</dbReference>
<dbReference type="Proteomes" id="UP000298602">
    <property type="component" value="Chromosome"/>
</dbReference>
<organism evidence="3 4">
    <name type="scientific">Desulfoglaeba alkanexedens ALDC</name>
    <dbReference type="NCBI Taxonomy" id="980445"/>
    <lineage>
        <taxon>Bacteria</taxon>
        <taxon>Pseudomonadati</taxon>
        <taxon>Thermodesulfobacteriota</taxon>
        <taxon>Syntrophobacteria</taxon>
        <taxon>Syntrophobacterales</taxon>
        <taxon>Syntrophobacteraceae</taxon>
        <taxon>Desulfoglaeba</taxon>
    </lineage>
</organism>
<accession>A0A4P8L4I9</accession>
<proteinExistence type="predicted"/>
<dbReference type="KEGG" id="dax:FDQ92_12030"/>
<dbReference type="OrthoDB" id="9814788at2"/>
<dbReference type="InterPro" id="IPR043129">
    <property type="entry name" value="ATPase_NBD"/>
</dbReference>
<dbReference type="InterPro" id="IPR008040">
    <property type="entry name" value="Hydant_A_N"/>
</dbReference>
<name>A0A4P8L4I9_9BACT</name>
<dbReference type="Pfam" id="PF05378">
    <property type="entry name" value="Hydant_A_N"/>
    <property type="match status" value="1"/>
</dbReference>
<dbReference type="SUPFAM" id="SSF53067">
    <property type="entry name" value="Actin-like ATPase domain"/>
    <property type="match status" value="2"/>
</dbReference>
<reference evidence="3 4" key="2">
    <citation type="submission" date="2019-05" db="EMBL/GenBank/DDBJ databases">
        <authorList>
            <person name="Suflita J.M."/>
            <person name="Marks C.R."/>
        </authorList>
    </citation>
    <scope>NUCLEOTIDE SEQUENCE [LARGE SCALE GENOMIC DNA]</scope>
    <source>
        <strain evidence="3 4">ALDC</strain>
    </source>
</reference>
<sequence>MIIGLDVGGTHTDVVLLGEEGVLRQVKVPTNPANLLDTVWTGLQEVKAGIHPKELDRIVLSTTLTTNAIVEGKLVPVGVIVSSGPGIDPEAFRIGDHYHVISGSIDHRGREIQPINVSEIESITSRLKKQGVRYVAVVSKFSVRNPKHELQIQETLGDDFEFVVLGHRISGNLNFPRRIATAYLNAAVYPIHKRFFNAVRQSLSTDGLAIPIHVLKADGGTMNMDASLQYPGQSILSGPAASVMGSLPFVQDAEETLVLDVGGTTTDMAVLIRDAPLLDPVGIEVARYRTLIRSLKTVSIGMGGDSAVSVAGGGLRVGPERMGRAMAYGGSVPTPTDALFVLAKDDRGDVDAARRGLEPIAAALGKSLEETAQLVFDTACHRILQAAHQMIQEINGKPVYTVHELLEGYKVNPKSILVLGGPAPFVASRLRELSDYKVRTVPRWEVANAVGAAIARTTCELTLFADTERGIATAPEEDFYQPVKSDFTMEKAVALAKELLRDKALREGADPDDLEMEIIEQQQFNMVRGFYTTGRNLRVKVQVKPGLIRHSRTITQKLNEDLTAAGTGTTGVAG</sequence>
<feature type="domain" description="Hydantoinase A/oxoprolinase" evidence="1">
    <location>
        <begin position="178"/>
        <end position="458"/>
    </location>
</feature>
<reference evidence="3 4" key="1">
    <citation type="submission" date="2019-05" db="EMBL/GenBank/DDBJ databases">
        <title>The Complete Genome Sequence of the n-alkane-degrading Desulfoglaeba alkanexedens ALDC reveals multiple alkylsuccinate synthase gene clusters.</title>
        <authorList>
            <person name="Callaghan A.V."/>
            <person name="Davidova I.A."/>
            <person name="Duncan K.E."/>
            <person name="Morris B."/>
            <person name="McInerney M.J."/>
        </authorList>
    </citation>
    <scope>NUCLEOTIDE SEQUENCE [LARGE SCALE GENOMIC DNA]</scope>
    <source>
        <strain evidence="3 4">ALDC</strain>
    </source>
</reference>
<dbReference type="GO" id="GO:0017168">
    <property type="term" value="F:5-oxoprolinase (ATP-hydrolyzing) activity"/>
    <property type="evidence" value="ECO:0007669"/>
    <property type="project" value="TreeGrafter"/>
</dbReference>
<dbReference type="RefSeq" id="WP_137425122.1">
    <property type="nucleotide sequence ID" value="NZ_CP040098.1"/>
</dbReference>
<dbReference type="EMBL" id="CP040098">
    <property type="protein sequence ID" value="QCQ22839.1"/>
    <property type="molecule type" value="Genomic_DNA"/>
</dbReference>
<dbReference type="Pfam" id="PF01968">
    <property type="entry name" value="Hydantoinase_A"/>
    <property type="match status" value="1"/>
</dbReference>
<dbReference type="PANTHER" id="PTHR11365:SF2">
    <property type="entry name" value="5-OXOPROLINASE"/>
    <property type="match status" value="1"/>
</dbReference>